<dbReference type="GO" id="GO:0005634">
    <property type="term" value="C:nucleus"/>
    <property type="evidence" value="ECO:0007669"/>
    <property type="project" value="TreeGrafter"/>
</dbReference>
<name>A0A5B7F4C8_PORTR</name>
<protein>
    <submittedName>
        <fullName evidence="1">Constitutive coactivator of PPAR-gamma-like protein 1</fullName>
    </submittedName>
</protein>
<sequence length="86" mass="9498">MRSDTPLMLHTSHVPQHLLIMATVLRYIMSTPNGPVLRKQELDAFLLTAFSSDLTNAHYLQDLQSTGGSVGNADMCVMLCVKSHNI</sequence>
<evidence type="ECO:0000313" key="1">
    <source>
        <dbReference type="EMBL" id="MPC40109.1"/>
    </source>
</evidence>
<dbReference type="AlphaFoldDB" id="A0A5B7F4C8"/>
<dbReference type="PANTHER" id="PTHR15976">
    <property type="entry name" value="CONSTITUTIVE COACTIVATOR OF PEROXISOME PROLIFERATOR-ACTIVATED RECEPTOR GAMMA"/>
    <property type="match status" value="1"/>
</dbReference>
<gene>
    <name evidence="1" type="primary">FAM120A_1</name>
    <name evidence="1" type="ORF">E2C01_033663</name>
</gene>
<organism evidence="1 2">
    <name type="scientific">Portunus trituberculatus</name>
    <name type="common">Swimming crab</name>
    <name type="synonym">Neptunus trituberculatus</name>
    <dbReference type="NCBI Taxonomy" id="210409"/>
    <lineage>
        <taxon>Eukaryota</taxon>
        <taxon>Metazoa</taxon>
        <taxon>Ecdysozoa</taxon>
        <taxon>Arthropoda</taxon>
        <taxon>Crustacea</taxon>
        <taxon>Multicrustacea</taxon>
        <taxon>Malacostraca</taxon>
        <taxon>Eumalacostraca</taxon>
        <taxon>Eucarida</taxon>
        <taxon>Decapoda</taxon>
        <taxon>Pleocyemata</taxon>
        <taxon>Brachyura</taxon>
        <taxon>Eubrachyura</taxon>
        <taxon>Portunoidea</taxon>
        <taxon>Portunidae</taxon>
        <taxon>Portuninae</taxon>
        <taxon>Portunus</taxon>
    </lineage>
</organism>
<dbReference type="Proteomes" id="UP000324222">
    <property type="component" value="Unassembled WGS sequence"/>
</dbReference>
<dbReference type="OrthoDB" id="10061469at2759"/>
<dbReference type="InterPro" id="IPR026784">
    <property type="entry name" value="Coact_PPARg"/>
</dbReference>
<proteinExistence type="predicted"/>
<comment type="caution">
    <text evidence="1">The sequence shown here is derived from an EMBL/GenBank/DDBJ whole genome shotgun (WGS) entry which is preliminary data.</text>
</comment>
<accession>A0A5B7F4C8</accession>
<evidence type="ECO:0000313" key="2">
    <source>
        <dbReference type="Proteomes" id="UP000324222"/>
    </source>
</evidence>
<keyword evidence="2" id="KW-1185">Reference proteome</keyword>
<dbReference type="PANTHER" id="PTHR15976:SF16">
    <property type="entry name" value="ASTEROID DOMAIN-CONTAINING PROTEIN"/>
    <property type="match status" value="1"/>
</dbReference>
<dbReference type="EMBL" id="VSRR010004582">
    <property type="protein sequence ID" value="MPC40109.1"/>
    <property type="molecule type" value="Genomic_DNA"/>
</dbReference>
<reference evidence="1 2" key="1">
    <citation type="submission" date="2019-05" db="EMBL/GenBank/DDBJ databases">
        <title>Another draft genome of Portunus trituberculatus and its Hox gene families provides insights of decapod evolution.</title>
        <authorList>
            <person name="Jeong J.-H."/>
            <person name="Song I."/>
            <person name="Kim S."/>
            <person name="Choi T."/>
            <person name="Kim D."/>
            <person name="Ryu S."/>
            <person name="Kim W."/>
        </authorList>
    </citation>
    <scope>NUCLEOTIDE SEQUENCE [LARGE SCALE GENOMIC DNA]</scope>
    <source>
        <tissue evidence="1">Muscle</tissue>
    </source>
</reference>